<keyword evidence="3" id="KW-1185">Reference proteome</keyword>
<evidence type="ECO:0000256" key="1">
    <source>
        <dbReference type="SAM" id="MobiDB-lite"/>
    </source>
</evidence>
<dbReference type="EMBL" id="JBHSPC010000021">
    <property type="protein sequence ID" value="MFC5670226.1"/>
    <property type="molecule type" value="Genomic_DNA"/>
</dbReference>
<feature type="compositionally biased region" description="Polar residues" evidence="1">
    <location>
        <begin position="65"/>
        <end position="74"/>
    </location>
</feature>
<evidence type="ECO:0000313" key="3">
    <source>
        <dbReference type="Proteomes" id="UP001596183"/>
    </source>
</evidence>
<evidence type="ECO:0000313" key="2">
    <source>
        <dbReference type="EMBL" id="MFC5670226.1"/>
    </source>
</evidence>
<dbReference type="RefSeq" id="WP_381208103.1">
    <property type="nucleotide sequence ID" value="NZ_JBHSPC010000021.1"/>
</dbReference>
<sequence>MSTGSGHGGRARIRAETRPGVKCAVSGAERFPPRTWVVFLLGTAAAGGAGQEAADDPGAGPDISHSATTWGTVE</sequence>
<protein>
    <submittedName>
        <fullName evidence="2">Uncharacterized protein</fullName>
    </submittedName>
</protein>
<gene>
    <name evidence="2" type="ORF">ACFP2V_08910</name>
</gene>
<accession>A0ABW0XML2</accession>
<dbReference type="Proteomes" id="UP001596183">
    <property type="component" value="Unassembled WGS sequence"/>
</dbReference>
<organism evidence="2 3">
    <name type="scientific">Streptomyces incanus</name>
    <dbReference type="NCBI Taxonomy" id="887453"/>
    <lineage>
        <taxon>Bacteria</taxon>
        <taxon>Bacillati</taxon>
        <taxon>Actinomycetota</taxon>
        <taxon>Actinomycetes</taxon>
        <taxon>Kitasatosporales</taxon>
        <taxon>Streptomycetaceae</taxon>
        <taxon>Streptomyces</taxon>
    </lineage>
</organism>
<comment type="caution">
    <text evidence="2">The sequence shown here is derived from an EMBL/GenBank/DDBJ whole genome shotgun (WGS) entry which is preliminary data.</text>
</comment>
<proteinExistence type="predicted"/>
<feature type="region of interest" description="Disordered" evidence="1">
    <location>
        <begin position="47"/>
        <end position="74"/>
    </location>
</feature>
<name>A0ABW0XML2_9ACTN</name>
<reference evidence="3" key="1">
    <citation type="journal article" date="2019" name="Int. J. Syst. Evol. Microbiol.">
        <title>The Global Catalogue of Microorganisms (GCM) 10K type strain sequencing project: providing services to taxonomists for standard genome sequencing and annotation.</title>
        <authorList>
            <consortium name="The Broad Institute Genomics Platform"/>
            <consortium name="The Broad Institute Genome Sequencing Center for Infectious Disease"/>
            <person name="Wu L."/>
            <person name="Ma J."/>
        </authorList>
    </citation>
    <scope>NUCLEOTIDE SEQUENCE [LARGE SCALE GENOMIC DNA]</scope>
    <source>
        <strain evidence="3">JCM 13852</strain>
    </source>
</reference>